<dbReference type="InterPro" id="IPR005913">
    <property type="entry name" value="dTDP_dehydrorham_reduct"/>
</dbReference>
<dbReference type="EMBL" id="PEWV01000071">
    <property type="protein sequence ID" value="PIU41057.1"/>
    <property type="molecule type" value="Genomic_DNA"/>
</dbReference>
<evidence type="ECO:0000313" key="8">
    <source>
        <dbReference type="EMBL" id="PIU41057.1"/>
    </source>
</evidence>
<evidence type="ECO:0000256" key="3">
    <source>
        <dbReference type="ARBA" id="ARBA00012929"/>
    </source>
</evidence>
<comment type="catalytic activity">
    <reaction evidence="5">
        <text>dTDP-beta-L-rhamnose + NADP(+) = dTDP-4-dehydro-beta-L-rhamnose + NADPH + H(+)</text>
        <dbReference type="Rhea" id="RHEA:21796"/>
        <dbReference type="ChEBI" id="CHEBI:15378"/>
        <dbReference type="ChEBI" id="CHEBI:57510"/>
        <dbReference type="ChEBI" id="CHEBI:57783"/>
        <dbReference type="ChEBI" id="CHEBI:58349"/>
        <dbReference type="ChEBI" id="CHEBI:62830"/>
        <dbReference type="EC" id="1.1.1.133"/>
    </reaction>
</comment>
<gene>
    <name evidence="8" type="primary">rfbD</name>
    <name evidence="8" type="ORF">COS99_06895</name>
</gene>
<dbReference type="InterPro" id="IPR036291">
    <property type="entry name" value="NAD(P)-bd_dom_sf"/>
</dbReference>
<organism evidence="8 9">
    <name type="scientific">Candidatus Aquitaenariimonas noxiae</name>
    <dbReference type="NCBI Taxonomy" id="1974741"/>
    <lineage>
        <taxon>Bacteria</taxon>
        <taxon>Pseudomonadati</taxon>
        <taxon>Candidatus Omnitrophota</taxon>
        <taxon>Candidatus Aquitaenariimonas</taxon>
    </lineage>
</organism>
<dbReference type="AlphaFoldDB" id="A0A2J0L3G8"/>
<dbReference type="Gene3D" id="3.90.25.10">
    <property type="entry name" value="UDP-galactose 4-epimerase, domain 1"/>
    <property type="match status" value="1"/>
</dbReference>
<dbReference type="GO" id="GO:0019305">
    <property type="term" value="P:dTDP-rhamnose biosynthetic process"/>
    <property type="evidence" value="ECO:0007669"/>
    <property type="project" value="UniProtKB-UniPathway"/>
</dbReference>
<evidence type="ECO:0000256" key="1">
    <source>
        <dbReference type="ARBA" id="ARBA00004781"/>
    </source>
</evidence>
<evidence type="ECO:0000256" key="6">
    <source>
        <dbReference type="RuleBase" id="RU364082"/>
    </source>
</evidence>
<comment type="caution">
    <text evidence="8">The sequence shown here is derived from an EMBL/GenBank/DDBJ whole genome shotgun (WGS) entry which is preliminary data.</text>
</comment>
<accession>A0A2J0L3G8</accession>
<feature type="domain" description="RmlD-like substrate binding" evidence="7">
    <location>
        <begin position="4"/>
        <end position="297"/>
    </location>
</feature>
<dbReference type="GO" id="GO:0005829">
    <property type="term" value="C:cytosol"/>
    <property type="evidence" value="ECO:0007669"/>
    <property type="project" value="TreeGrafter"/>
</dbReference>
<dbReference type="Proteomes" id="UP000230052">
    <property type="component" value="Unassembled WGS sequence"/>
</dbReference>
<evidence type="ECO:0000256" key="5">
    <source>
        <dbReference type="ARBA" id="ARBA00048200"/>
    </source>
</evidence>
<keyword evidence="6" id="KW-0521">NADP</keyword>
<comment type="pathway">
    <text evidence="1 6">Carbohydrate biosynthesis; dTDP-L-rhamnose biosynthesis.</text>
</comment>
<evidence type="ECO:0000256" key="4">
    <source>
        <dbReference type="ARBA" id="ARBA00017099"/>
    </source>
</evidence>
<evidence type="ECO:0000259" key="7">
    <source>
        <dbReference type="Pfam" id="PF04321"/>
    </source>
</evidence>
<keyword evidence="6" id="KW-0560">Oxidoreductase</keyword>
<dbReference type="EC" id="1.1.1.133" evidence="3 6"/>
<dbReference type="GO" id="GO:0008831">
    <property type="term" value="F:dTDP-4-dehydrorhamnose reductase activity"/>
    <property type="evidence" value="ECO:0007669"/>
    <property type="project" value="UniProtKB-EC"/>
</dbReference>
<dbReference type="CDD" id="cd05254">
    <property type="entry name" value="dTDP_HR_like_SDR_e"/>
    <property type="match status" value="1"/>
</dbReference>
<evidence type="ECO:0000256" key="2">
    <source>
        <dbReference type="ARBA" id="ARBA00010944"/>
    </source>
</evidence>
<reference evidence="8 9" key="1">
    <citation type="submission" date="2017-09" db="EMBL/GenBank/DDBJ databases">
        <title>Depth-based differentiation of microbial function through sediment-hosted aquifers and enrichment of novel symbionts in the deep terrestrial subsurface.</title>
        <authorList>
            <person name="Probst A.J."/>
            <person name="Ladd B."/>
            <person name="Jarett J.K."/>
            <person name="Geller-Mcgrath D.E."/>
            <person name="Sieber C.M."/>
            <person name="Emerson J.B."/>
            <person name="Anantharaman K."/>
            <person name="Thomas B.C."/>
            <person name="Malmstrom R."/>
            <person name="Stieglmeier M."/>
            <person name="Klingl A."/>
            <person name="Woyke T."/>
            <person name="Ryan C.M."/>
            <person name="Banfield J.F."/>
        </authorList>
    </citation>
    <scope>NUCLEOTIDE SEQUENCE [LARGE SCALE GENOMIC DNA]</scope>
    <source>
        <strain evidence="8">CG07_land_8_20_14_0_80_42_15</strain>
    </source>
</reference>
<evidence type="ECO:0000313" key="9">
    <source>
        <dbReference type="Proteomes" id="UP000230052"/>
    </source>
</evidence>
<dbReference type="PANTHER" id="PTHR10491">
    <property type="entry name" value="DTDP-4-DEHYDRORHAMNOSE REDUCTASE"/>
    <property type="match status" value="1"/>
</dbReference>
<dbReference type="UniPathway" id="UPA00124"/>
<dbReference type="NCBIfam" id="TIGR01214">
    <property type="entry name" value="rmlD"/>
    <property type="match status" value="1"/>
</dbReference>
<dbReference type="SUPFAM" id="SSF51735">
    <property type="entry name" value="NAD(P)-binding Rossmann-fold domains"/>
    <property type="match status" value="1"/>
</dbReference>
<protein>
    <recommendedName>
        <fullName evidence="4 6">dTDP-4-dehydrorhamnose reductase</fullName>
        <ecNumber evidence="3 6">1.1.1.133</ecNumber>
    </recommendedName>
</protein>
<dbReference type="InterPro" id="IPR029903">
    <property type="entry name" value="RmlD-like-bd"/>
</dbReference>
<dbReference type="Pfam" id="PF04321">
    <property type="entry name" value="RmlD_sub_bind"/>
    <property type="match status" value="1"/>
</dbReference>
<name>A0A2J0L3G8_9BACT</name>
<dbReference type="Gene3D" id="3.40.50.720">
    <property type="entry name" value="NAD(P)-binding Rossmann-like Domain"/>
    <property type="match status" value="1"/>
</dbReference>
<dbReference type="PANTHER" id="PTHR10491:SF4">
    <property type="entry name" value="METHIONINE ADENOSYLTRANSFERASE 2 SUBUNIT BETA"/>
    <property type="match status" value="1"/>
</dbReference>
<sequence length="299" mass="33317">MKDRILITGASGMLGTDLCLNFLKKYDVCGADLAGPKIKERCPAQVKFYKLDITDRLGTIKLINDIKPAIVVHAAAYTDVDGCEKDKSAAFNVNADGAGNVALGCKKINATLFYISTDFVFDGKKTEPYTEDDDTNPINIYGESKLAGERLVVQNAGSHVIVRTSWLFGKCGKNFVDTIIGLAKTRKEIKVVDDQIGSPTYTADLAKAIFKLAEITMAKPVKDIYHISNNGKVSWYEYTRRILEYAHIADVKVTPITSEELDRPAKRPKMSALNNSRYQKTTHDKMRDYNEALQEYLIK</sequence>
<comment type="similarity">
    <text evidence="2 6">Belongs to the dTDP-4-dehydrorhamnose reductase family.</text>
</comment>
<comment type="function">
    <text evidence="6">Catalyzes the reduction of dTDP-6-deoxy-L-lyxo-4-hexulose to yield dTDP-L-rhamnose.</text>
</comment>
<proteinExistence type="inferred from homology"/>